<feature type="compositionally biased region" description="Polar residues" evidence="10">
    <location>
        <begin position="272"/>
        <end position="285"/>
    </location>
</feature>
<evidence type="ECO:0000256" key="10">
    <source>
        <dbReference type="SAM" id="MobiDB-lite"/>
    </source>
</evidence>
<dbReference type="GO" id="GO:0005615">
    <property type="term" value="C:extracellular space"/>
    <property type="evidence" value="ECO:0007669"/>
    <property type="project" value="TreeGrafter"/>
</dbReference>
<dbReference type="PANTHER" id="PTHR12027:SF91">
    <property type="entry name" value="PROTO-ONCOGENE WNT-1"/>
    <property type="match status" value="1"/>
</dbReference>
<organism evidence="12 13">
    <name type="scientific">Brassicogethes aeneus</name>
    <name type="common">Rape pollen beetle</name>
    <name type="synonym">Meligethes aeneus</name>
    <dbReference type="NCBI Taxonomy" id="1431903"/>
    <lineage>
        <taxon>Eukaryota</taxon>
        <taxon>Metazoa</taxon>
        <taxon>Ecdysozoa</taxon>
        <taxon>Arthropoda</taxon>
        <taxon>Hexapoda</taxon>
        <taxon>Insecta</taxon>
        <taxon>Pterygota</taxon>
        <taxon>Neoptera</taxon>
        <taxon>Endopterygota</taxon>
        <taxon>Coleoptera</taxon>
        <taxon>Polyphaga</taxon>
        <taxon>Cucujiformia</taxon>
        <taxon>Nitidulidae</taxon>
        <taxon>Meligethinae</taxon>
        <taxon>Brassicogethes</taxon>
    </lineage>
</organism>
<feature type="compositionally biased region" description="Basic residues" evidence="10">
    <location>
        <begin position="286"/>
        <end position="295"/>
    </location>
</feature>
<dbReference type="InterPro" id="IPR043158">
    <property type="entry name" value="Wnt_C"/>
</dbReference>
<dbReference type="Proteomes" id="UP001154078">
    <property type="component" value="Chromosome 5"/>
</dbReference>
<evidence type="ECO:0000313" key="12">
    <source>
        <dbReference type="EMBL" id="CAH0556901.1"/>
    </source>
</evidence>
<dbReference type="GO" id="GO:0030182">
    <property type="term" value="P:neuron differentiation"/>
    <property type="evidence" value="ECO:0007669"/>
    <property type="project" value="TreeGrafter"/>
</dbReference>
<evidence type="ECO:0000256" key="7">
    <source>
        <dbReference type="ARBA" id="ARBA00023157"/>
    </source>
</evidence>
<dbReference type="GO" id="GO:0000902">
    <property type="term" value="P:cell morphogenesis"/>
    <property type="evidence" value="ECO:0007669"/>
    <property type="project" value="UniProtKB-ARBA"/>
</dbReference>
<dbReference type="GO" id="GO:0060560">
    <property type="term" value="P:developmental growth involved in morphogenesis"/>
    <property type="evidence" value="ECO:0007669"/>
    <property type="project" value="UniProtKB-ARBA"/>
</dbReference>
<dbReference type="FunFam" id="3.30.2460.20:FF:000001">
    <property type="entry name" value="Wnt homolog"/>
    <property type="match status" value="1"/>
</dbReference>
<dbReference type="PRINTS" id="PR01349">
    <property type="entry name" value="WNTPROTEIN"/>
</dbReference>
<dbReference type="EMBL" id="OV121136">
    <property type="protein sequence ID" value="CAH0556901.1"/>
    <property type="molecule type" value="Genomic_DNA"/>
</dbReference>
<dbReference type="GO" id="GO:0007517">
    <property type="term" value="P:muscle organ development"/>
    <property type="evidence" value="ECO:0007669"/>
    <property type="project" value="UniProtKB-ARBA"/>
</dbReference>
<evidence type="ECO:0000313" key="13">
    <source>
        <dbReference type="Proteomes" id="UP001154078"/>
    </source>
</evidence>
<keyword evidence="11" id="KW-0732">Signal</keyword>
<dbReference type="GO" id="GO:0005109">
    <property type="term" value="F:frizzled binding"/>
    <property type="evidence" value="ECO:0007669"/>
    <property type="project" value="TreeGrafter"/>
</dbReference>
<dbReference type="GO" id="GO:0005125">
    <property type="term" value="F:cytokine activity"/>
    <property type="evidence" value="ECO:0007669"/>
    <property type="project" value="TreeGrafter"/>
</dbReference>
<dbReference type="GO" id="GO:0060070">
    <property type="term" value="P:canonical Wnt signaling pathway"/>
    <property type="evidence" value="ECO:0007669"/>
    <property type="project" value="TreeGrafter"/>
</dbReference>
<evidence type="ECO:0000256" key="11">
    <source>
        <dbReference type="SAM" id="SignalP"/>
    </source>
</evidence>
<keyword evidence="8" id="KW-0449">Lipoprotein</keyword>
<comment type="similarity">
    <text evidence="2 9">Belongs to the Wnt family.</text>
</comment>
<name>A0A9P0FIX3_BRAAE</name>
<feature type="region of interest" description="Disordered" evidence="10">
    <location>
        <begin position="272"/>
        <end position="331"/>
    </location>
</feature>
<dbReference type="InterPro" id="IPR005817">
    <property type="entry name" value="Wnt"/>
</dbReference>
<reference evidence="12" key="1">
    <citation type="submission" date="2021-12" db="EMBL/GenBank/DDBJ databases">
        <authorList>
            <person name="King R."/>
        </authorList>
    </citation>
    <scope>NUCLEOTIDE SEQUENCE</scope>
</reference>
<evidence type="ECO:0000256" key="3">
    <source>
        <dbReference type="ARBA" id="ARBA00022473"/>
    </source>
</evidence>
<keyword evidence="6 9" id="KW-0879">Wnt signaling pathway</keyword>
<gene>
    <name evidence="12" type="ORF">MELIAE_LOCUS7736</name>
</gene>
<proteinExistence type="inferred from homology"/>
<comment type="subcellular location">
    <subcellularLocation>
        <location evidence="1 9">Secreted</location>
        <location evidence="1 9">Extracellular space</location>
        <location evidence="1 9">Extracellular matrix</location>
    </subcellularLocation>
</comment>
<dbReference type="PROSITE" id="PS00246">
    <property type="entry name" value="WNT1"/>
    <property type="match status" value="1"/>
</dbReference>
<feature type="signal peptide" evidence="11">
    <location>
        <begin position="1"/>
        <end position="20"/>
    </location>
</feature>
<dbReference type="PANTHER" id="PTHR12027">
    <property type="entry name" value="WNT RELATED"/>
    <property type="match status" value="1"/>
</dbReference>
<dbReference type="Gene3D" id="3.30.2460.20">
    <property type="match status" value="1"/>
</dbReference>
<evidence type="ECO:0000256" key="6">
    <source>
        <dbReference type="ARBA" id="ARBA00022687"/>
    </source>
</evidence>
<dbReference type="InterPro" id="IPR018161">
    <property type="entry name" value="Wnt_CS"/>
</dbReference>
<evidence type="ECO:0000256" key="5">
    <source>
        <dbReference type="ARBA" id="ARBA00022530"/>
    </source>
</evidence>
<evidence type="ECO:0000256" key="1">
    <source>
        <dbReference type="ARBA" id="ARBA00004498"/>
    </source>
</evidence>
<keyword evidence="5" id="KW-0272">Extracellular matrix</keyword>
<dbReference type="GO" id="GO:0045165">
    <property type="term" value="P:cell fate commitment"/>
    <property type="evidence" value="ECO:0007669"/>
    <property type="project" value="TreeGrafter"/>
</dbReference>
<dbReference type="AlphaFoldDB" id="A0A9P0FIX3"/>
<dbReference type="Pfam" id="PF00110">
    <property type="entry name" value="wnt"/>
    <property type="match status" value="1"/>
</dbReference>
<comment type="function">
    <text evidence="9">Ligand for members of the frizzled family of seven transmembrane receptors.</text>
</comment>
<evidence type="ECO:0000256" key="8">
    <source>
        <dbReference type="ARBA" id="ARBA00023288"/>
    </source>
</evidence>
<keyword evidence="4" id="KW-0964">Secreted</keyword>
<dbReference type="CDD" id="cd19333">
    <property type="entry name" value="Wnt_Wnt1"/>
    <property type="match status" value="1"/>
</dbReference>
<evidence type="ECO:0000256" key="4">
    <source>
        <dbReference type="ARBA" id="ARBA00022525"/>
    </source>
</evidence>
<dbReference type="SMART" id="SM00097">
    <property type="entry name" value="WNT1"/>
    <property type="match status" value="1"/>
</dbReference>
<evidence type="ECO:0000256" key="2">
    <source>
        <dbReference type="ARBA" id="ARBA00005683"/>
    </source>
</evidence>
<sequence>MQVTVFCVILLTVLSHYTLGDELTNRAKNRGKGSMWWGVAKAGEPNNLSPLSPGTFYSGSSVHTTLRKKQKRIARENPGLLDAISKGANIAIQECQHQFRNEWWNCTTKQFLRGKNLFGKIVDRGCRETAFIYAITSAAVTHAIARACSDGAIETCNCESHYKNRPQVIGNGNSVGAVRDFEWGGCSDNIGFGFAVSREFVDTGERGKSLREKMNLHNNEAGRWHVQSQMKKECKCHGMSGSCTVKTCWMRLPPFRVIGDLLKDRFDGASHITSSNSGIHNSNKAHSNRLPKHSKSNSLMTNSIHAKRENRRKHKYGFQLKPLNPEHKPPGSKDLVYYEMSPGFCEKNPKLGIPGTYGRQCNETSIGVDGCAIMCCGRGSIPQEVIVKGRCNCTFHWCCEVKCDICKTKKIIHTCA</sequence>
<keyword evidence="13" id="KW-1185">Reference proteome</keyword>
<accession>A0A9P0FIX3</accession>
<keyword evidence="7" id="KW-1015">Disulfide bond</keyword>
<feature type="chain" id="PRO_5040494264" description="Protein Wnt" evidence="11">
    <location>
        <begin position="21"/>
        <end position="416"/>
    </location>
</feature>
<protein>
    <recommendedName>
        <fullName evidence="9">Protein Wnt</fullName>
    </recommendedName>
</protein>
<evidence type="ECO:0000256" key="9">
    <source>
        <dbReference type="RuleBase" id="RU003500"/>
    </source>
</evidence>
<dbReference type="OrthoDB" id="5945655at2759"/>
<keyword evidence="3 9" id="KW-0217">Developmental protein</keyword>